<keyword evidence="5 14" id="KW-0418">Kinase</keyword>
<dbReference type="PROSITE" id="PS50006">
    <property type="entry name" value="FHA_DOMAIN"/>
    <property type="match status" value="1"/>
</dbReference>
<feature type="domain" description="FHA" evidence="12">
    <location>
        <begin position="61"/>
        <end position="118"/>
    </location>
</feature>
<evidence type="ECO:0000256" key="1">
    <source>
        <dbReference type="ARBA" id="ARBA00005575"/>
    </source>
</evidence>
<dbReference type="Gene3D" id="3.30.200.20">
    <property type="entry name" value="Phosphorylase Kinase, domain 1"/>
    <property type="match status" value="1"/>
</dbReference>
<dbReference type="EMBL" id="JAHRHY010000022">
    <property type="protein sequence ID" value="KAG9061709.1"/>
    <property type="molecule type" value="Genomic_DNA"/>
</dbReference>
<evidence type="ECO:0000313" key="15">
    <source>
        <dbReference type="Proteomes" id="UP000707451"/>
    </source>
</evidence>
<dbReference type="Gene3D" id="2.60.200.20">
    <property type="match status" value="1"/>
</dbReference>
<organism evidence="14 15">
    <name type="scientific">Linnemannia hyalina</name>
    <dbReference type="NCBI Taxonomy" id="64524"/>
    <lineage>
        <taxon>Eukaryota</taxon>
        <taxon>Fungi</taxon>
        <taxon>Fungi incertae sedis</taxon>
        <taxon>Mucoromycota</taxon>
        <taxon>Mortierellomycotina</taxon>
        <taxon>Mortierellomycetes</taxon>
        <taxon>Mortierellales</taxon>
        <taxon>Mortierellaceae</taxon>
        <taxon>Linnemannia</taxon>
    </lineage>
</organism>
<evidence type="ECO:0000256" key="7">
    <source>
        <dbReference type="PIRSR" id="PIRSR630616-1"/>
    </source>
</evidence>
<dbReference type="PANTHER" id="PTHR24350">
    <property type="entry name" value="SERINE/THREONINE-PROTEIN KINASE IAL-RELATED"/>
    <property type="match status" value="1"/>
</dbReference>
<evidence type="ECO:0000256" key="4">
    <source>
        <dbReference type="ARBA" id="ARBA00022741"/>
    </source>
</evidence>
<dbReference type="InterPro" id="IPR008271">
    <property type="entry name" value="Ser/Thr_kinase_AS"/>
</dbReference>
<feature type="binding site" evidence="8">
    <location>
        <position position="296"/>
    </location>
    <ligand>
        <name>ATP</name>
        <dbReference type="ChEBI" id="CHEBI:30616"/>
    </ligand>
</feature>
<evidence type="ECO:0000256" key="2">
    <source>
        <dbReference type="ARBA" id="ARBA00022527"/>
    </source>
</evidence>
<feature type="compositionally biased region" description="Polar residues" evidence="11">
    <location>
        <begin position="522"/>
        <end position="532"/>
    </location>
</feature>
<dbReference type="AlphaFoldDB" id="A0A9P7XKN3"/>
<dbReference type="SUPFAM" id="SSF56112">
    <property type="entry name" value="Protein kinase-like (PK-like)"/>
    <property type="match status" value="1"/>
</dbReference>
<dbReference type="GO" id="GO:0005524">
    <property type="term" value="F:ATP binding"/>
    <property type="evidence" value="ECO:0007669"/>
    <property type="project" value="UniProtKB-UniRule"/>
</dbReference>
<dbReference type="Pfam" id="PF00498">
    <property type="entry name" value="FHA"/>
    <property type="match status" value="1"/>
</dbReference>
<dbReference type="SUPFAM" id="SSF49879">
    <property type="entry name" value="SMAD/FHA domain"/>
    <property type="match status" value="1"/>
</dbReference>
<evidence type="ECO:0000256" key="5">
    <source>
        <dbReference type="ARBA" id="ARBA00022777"/>
    </source>
</evidence>
<accession>A0A9P7XKN3</accession>
<evidence type="ECO:0000256" key="3">
    <source>
        <dbReference type="ARBA" id="ARBA00022679"/>
    </source>
</evidence>
<evidence type="ECO:0000256" key="11">
    <source>
        <dbReference type="SAM" id="MobiDB-lite"/>
    </source>
</evidence>
<dbReference type="OrthoDB" id="40902at2759"/>
<feature type="active site" description="Proton acceptor" evidence="7">
    <location>
        <position position="275"/>
    </location>
</feature>
<keyword evidence="6 8" id="KW-0067">ATP-binding</keyword>
<dbReference type="InterPro" id="IPR017441">
    <property type="entry name" value="Protein_kinase_ATP_BS"/>
</dbReference>
<dbReference type="SMART" id="SM00220">
    <property type="entry name" value="S_TKc"/>
    <property type="match status" value="1"/>
</dbReference>
<dbReference type="Pfam" id="PF00069">
    <property type="entry name" value="Pkinase"/>
    <property type="match status" value="1"/>
</dbReference>
<dbReference type="InterPro" id="IPR008984">
    <property type="entry name" value="SMAD_FHA_dom_sf"/>
</dbReference>
<feature type="compositionally biased region" description="Polar residues" evidence="11">
    <location>
        <begin position="466"/>
        <end position="479"/>
    </location>
</feature>
<sequence>MPSPHTNLSLPDPSQPTLKIASYHALENGSSQTQEEAKVTDMDSIAGWLVDASTLETCLVIRKGKVTKKLLLTPHFSDLVVPEEVVSNRHCEFSTNSAGFVLCKDLSLNGTYWNGAEIGRGESVILSHGDKIILRNSNRYMFQDLAKDMLDHVDPDIGIVEKTYRILPRTLGKGTFARVNLAVHRKSNMQLAVKIMDRIRYGKPEYSGGTNIENEVALLRTFRHVSDSTCLMGGGDLFDRLVRNGPIPELEAKFLAYQAFIALQHLHSMGISHRDLKPENILLTANAEYPRVLLSDFGMACECGDKNVMGTMCGTFAYMAPEVFDVKHSNGPGYGYAADCWSLGVTFYVILSGTHPFTPNYATEDEKNMRLKMRREVEFPPKYWSGISVEARVLIRFLLTIDPKKRWTAEDVLESQWIQKDVAWLRTKYRENVLQHWFKSCQGLDRIVQPRQQEAAVYLNPGVKRSQGQVEQQEQTESGGSRAKRAAMKKVVSLESDKSLSDSRRESSATSNNHWSAAVPDISNSKNVEGSW</sequence>
<dbReference type="PROSITE" id="PS00107">
    <property type="entry name" value="PROTEIN_KINASE_ATP"/>
    <property type="match status" value="1"/>
</dbReference>
<keyword evidence="4 8" id="KW-0547">Nucleotide-binding</keyword>
<dbReference type="InterPro" id="IPR011009">
    <property type="entry name" value="Kinase-like_dom_sf"/>
</dbReference>
<feature type="binding site" evidence="8 10">
    <location>
        <position position="194"/>
    </location>
    <ligand>
        <name>ATP</name>
        <dbReference type="ChEBI" id="CHEBI:30616"/>
    </ligand>
</feature>
<dbReference type="GO" id="GO:0004674">
    <property type="term" value="F:protein serine/threonine kinase activity"/>
    <property type="evidence" value="ECO:0007669"/>
    <property type="project" value="UniProtKB-KW"/>
</dbReference>
<feature type="compositionally biased region" description="Basic and acidic residues" evidence="11">
    <location>
        <begin position="495"/>
        <end position="507"/>
    </location>
</feature>
<feature type="region of interest" description="Disordered" evidence="11">
    <location>
        <begin position="464"/>
        <end position="532"/>
    </location>
</feature>
<keyword evidence="2" id="KW-0723">Serine/threonine-protein kinase</keyword>
<dbReference type="PROSITE" id="PS50011">
    <property type="entry name" value="PROTEIN_KINASE_DOM"/>
    <property type="match status" value="1"/>
</dbReference>
<dbReference type="SMART" id="SM00240">
    <property type="entry name" value="FHA"/>
    <property type="match status" value="1"/>
</dbReference>
<evidence type="ECO:0000256" key="6">
    <source>
        <dbReference type="ARBA" id="ARBA00022840"/>
    </source>
</evidence>
<dbReference type="FunFam" id="1.10.510.10:FF:000571">
    <property type="entry name" value="Maternal embryonic leucine zipper kinase"/>
    <property type="match status" value="1"/>
</dbReference>
<evidence type="ECO:0000256" key="8">
    <source>
        <dbReference type="PIRSR" id="PIRSR630616-2"/>
    </source>
</evidence>
<evidence type="ECO:0000259" key="12">
    <source>
        <dbReference type="PROSITE" id="PS50006"/>
    </source>
</evidence>
<proteinExistence type="inferred from homology"/>
<dbReference type="InterPro" id="IPR000253">
    <property type="entry name" value="FHA_dom"/>
</dbReference>
<evidence type="ECO:0000259" key="13">
    <source>
        <dbReference type="PROSITE" id="PS50011"/>
    </source>
</evidence>
<evidence type="ECO:0000256" key="9">
    <source>
        <dbReference type="PIRSR" id="PIRSR630616-3"/>
    </source>
</evidence>
<reference evidence="14" key="1">
    <citation type="submission" date="2021-06" db="EMBL/GenBank/DDBJ databases">
        <title>Genome Sequence of Mortierella hyaline Strain SCG-10, a Cold-Adapted, Nitrate-Reducing Fungus Isolated from Soil in Minnesota, USA.</title>
        <authorList>
            <person name="Aldossari N."/>
        </authorList>
    </citation>
    <scope>NUCLEOTIDE SEQUENCE</scope>
    <source>
        <strain evidence="14">SCG-10</strain>
    </source>
</reference>
<feature type="domain" description="Protein kinase" evidence="13">
    <location>
        <begin position="165"/>
        <end position="418"/>
    </location>
</feature>
<comment type="caution">
    <text evidence="14">The sequence shown here is derived from an EMBL/GenBank/DDBJ whole genome shotgun (WGS) entry which is preliminary data.</text>
</comment>
<evidence type="ECO:0000313" key="14">
    <source>
        <dbReference type="EMBL" id="KAG9061709.1"/>
    </source>
</evidence>
<feature type="binding site" evidence="8">
    <location>
        <begin position="279"/>
        <end position="280"/>
    </location>
    <ligand>
        <name>ATP</name>
        <dbReference type="ChEBI" id="CHEBI:30616"/>
    </ligand>
</feature>
<evidence type="ECO:0000256" key="10">
    <source>
        <dbReference type="PROSITE-ProRule" id="PRU10141"/>
    </source>
</evidence>
<dbReference type="InterPro" id="IPR030616">
    <property type="entry name" value="Aur-like"/>
</dbReference>
<feature type="cross-link" description="Glycyl lysine isopeptide (Lys-Gly) (interchain with G-Cter in SUMO2)" evidence="9">
    <location>
        <position position="277"/>
    </location>
</feature>
<comment type="similarity">
    <text evidence="1">Belongs to the protein kinase superfamily. CAMK Ser/Thr protein kinase family. CHEK2 subfamily.</text>
</comment>
<dbReference type="Gene3D" id="1.10.510.10">
    <property type="entry name" value="Transferase(Phosphotransferase) domain 1"/>
    <property type="match status" value="1"/>
</dbReference>
<name>A0A9P7XKN3_9FUNG</name>
<dbReference type="InterPro" id="IPR000719">
    <property type="entry name" value="Prot_kinase_dom"/>
</dbReference>
<protein>
    <submittedName>
        <fullName evidence="14">Checkpoint kinase 2</fullName>
    </submittedName>
</protein>
<keyword evidence="3" id="KW-0808">Transferase</keyword>
<keyword evidence="15" id="KW-1185">Reference proteome</keyword>
<dbReference type="PROSITE" id="PS00108">
    <property type="entry name" value="PROTEIN_KINASE_ST"/>
    <property type="match status" value="1"/>
</dbReference>
<gene>
    <name evidence="14" type="primary">CHEK2</name>
    <name evidence="14" type="ORF">KI688_006858</name>
</gene>
<dbReference type="Proteomes" id="UP000707451">
    <property type="component" value="Unassembled WGS sequence"/>
</dbReference>